<sequence length="150" mass="16037">MGHRALWCVQAAGSPEGNPEGTLQPGRWERGCWFPGPGPWVALPEPVLPLRHRQARPGRPTEHSCPCPQLGHCAAVPTPCVRWILPRDESCDPKQGQGREWGRVRGLSLDESAEETRLSGPARTSLSKGWWGGAEGQGPQGGGAEAPALG</sequence>
<feature type="region of interest" description="Disordered" evidence="1">
    <location>
        <begin position="88"/>
        <end position="150"/>
    </location>
</feature>
<accession>A0A7J8BNM5</accession>
<dbReference type="InParanoid" id="A0A7J8BNM5"/>
<evidence type="ECO:0000313" key="2">
    <source>
        <dbReference type="EMBL" id="KAF6399880.1"/>
    </source>
</evidence>
<evidence type="ECO:0000313" key="3">
    <source>
        <dbReference type="Proteomes" id="UP000550707"/>
    </source>
</evidence>
<organism evidence="2 3">
    <name type="scientific">Molossus molossus</name>
    <name type="common">Pallas' mastiff bat</name>
    <name type="synonym">Vespertilio molossus</name>
    <dbReference type="NCBI Taxonomy" id="27622"/>
    <lineage>
        <taxon>Eukaryota</taxon>
        <taxon>Metazoa</taxon>
        <taxon>Chordata</taxon>
        <taxon>Craniata</taxon>
        <taxon>Vertebrata</taxon>
        <taxon>Euteleostomi</taxon>
        <taxon>Mammalia</taxon>
        <taxon>Eutheria</taxon>
        <taxon>Laurasiatheria</taxon>
        <taxon>Chiroptera</taxon>
        <taxon>Yangochiroptera</taxon>
        <taxon>Molossidae</taxon>
        <taxon>Molossus</taxon>
    </lineage>
</organism>
<feature type="compositionally biased region" description="Gly residues" evidence="1">
    <location>
        <begin position="130"/>
        <end position="144"/>
    </location>
</feature>
<dbReference type="EMBL" id="JACASF010000023">
    <property type="protein sequence ID" value="KAF6399880.1"/>
    <property type="molecule type" value="Genomic_DNA"/>
</dbReference>
<name>A0A7J8BNM5_MOLMO</name>
<keyword evidence="3" id="KW-1185">Reference proteome</keyword>
<reference evidence="2 3" key="1">
    <citation type="journal article" date="2020" name="Nature">
        <title>Six reference-quality genomes reveal evolution of bat adaptations.</title>
        <authorList>
            <person name="Jebb D."/>
            <person name="Huang Z."/>
            <person name="Pippel M."/>
            <person name="Hughes G.M."/>
            <person name="Lavrichenko K."/>
            <person name="Devanna P."/>
            <person name="Winkler S."/>
            <person name="Jermiin L.S."/>
            <person name="Skirmuntt E.C."/>
            <person name="Katzourakis A."/>
            <person name="Burkitt-Gray L."/>
            <person name="Ray D.A."/>
            <person name="Sullivan K.A.M."/>
            <person name="Roscito J.G."/>
            <person name="Kirilenko B.M."/>
            <person name="Davalos L.M."/>
            <person name="Corthals A.P."/>
            <person name="Power M.L."/>
            <person name="Jones G."/>
            <person name="Ransome R.D."/>
            <person name="Dechmann D.K.N."/>
            <person name="Locatelli A.G."/>
            <person name="Puechmaille S.J."/>
            <person name="Fedrigo O."/>
            <person name="Jarvis E.D."/>
            <person name="Hiller M."/>
            <person name="Vernes S.C."/>
            <person name="Myers E.W."/>
            <person name="Teeling E.C."/>
        </authorList>
    </citation>
    <scope>NUCLEOTIDE SEQUENCE [LARGE SCALE GENOMIC DNA]</scope>
    <source>
        <strain evidence="2">MMolMol1</strain>
        <tissue evidence="2">Muscle</tissue>
    </source>
</reference>
<dbReference type="AlphaFoldDB" id="A0A7J8BNM5"/>
<evidence type="ECO:0000256" key="1">
    <source>
        <dbReference type="SAM" id="MobiDB-lite"/>
    </source>
</evidence>
<proteinExistence type="predicted"/>
<protein>
    <submittedName>
        <fullName evidence="2">Uncharacterized protein</fullName>
    </submittedName>
</protein>
<comment type="caution">
    <text evidence="2">The sequence shown here is derived from an EMBL/GenBank/DDBJ whole genome shotgun (WGS) entry which is preliminary data.</text>
</comment>
<gene>
    <name evidence="2" type="ORF">HJG59_010145</name>
</gene>
<dbReference type="Proteomes" id="UP000550707">
    <property type="component" value="Unassembled WGS sequence"/>
</dbReference>